<keyword evidence="4" id="KW-1185">Reference proteome</keyword>
<dbReference type="Proteomes" id="UP000317648">
    <property type="component" value="Chromosome"/>
</dbReference>
<organism evidence="3 4">
    <name type="scientific">Lignipirellula cremea</name>
    <dbReference type="NCBI Taxonomy" id="2528010"/>
    <lineage>
        <taxon>Bacteria</taxon>
        <taxon>Pseudomonadati</taxon>
        <taxon>Planctomycetota</taxon>
        <taxon>Planctomycetia</taxon>
        <taxon>Pirellulales</taxon>
        <taxon>Pirellulaceae</taxon>
        <taxon>Lignipirellula</taxon>
    </lineage>
</organism>
<accession>A0A518DRI5</accession>
<feature type="domain" description="FHA" evidence="1">
    <location>
        <begin position="34"/>
        <end position="83"/>
    </location>
</feature>
<dbReference type="KEGG" id="lcre:Pla8534_22320"/>
<gene>
    <name evidence="3" type="primary">adrB</name>
    <name evidence="3" type="ORF">Pla8534_22320</name>
</gene>
<dbReference type="EMBL" id="CP036433">
    <property type="protein sequence ID" value="QDU94442.1"/>
    <property type="molecule type" value="Genomic_DNA"/>
</dbReference>
<dbReference type="PANTHER" id="PTHR33121:SF76">
    <property type="entry name" value="SIGNALING PROTEIN"/>
    <property type="match status" value="1"/>
</dbReference>
<keyword evidence="3" id="KW-0378">Hydrolase</keyword>
<dbReference type="Pfam" id="PF00498">
    <property type="entry name" value="FHA"/>
    <property type="match status" value="1"/>
</dbReference>
<dbReference type="Gene3D" id="2.60.200.20">
    <property type="match status" value="1"/>
</dbReference>
<dbReference type="AlphaFoldDB" id="A0A518DRI5"/>
<dbReference type="InterPro" id="IPR050706">
    <property type="entry name" value="Cyclic-di-GMP_PDE-like"/>
</dbReference>
<reference evidence="3 4" key="1">
    <citation type="submission" date="2019-02" db="EMBL/GenBank/DDBJ databases">
        <title>Deep-cultivation of Planctomycetes and their phenomic and genomic characterization uncovers novel biology.</title>
        <authorList>
            <person name="Wiegand S."/>
            <person name="Jogler M."/>
            <person name="Boedeker C."/>
            <person name="Pinto D."/>
            <person name="Vollmers J."/>
            <person name="Rivas-Marin E."/>
            <person name="Kohn T."/>
            <person name="Peeters S.H."/>
            <person name="Heuer A."/>
            <person name="Rast P."/>
            <person name="Oberbeckmann S."/>
            <person name="Bunk B."/>
            <person name="Jeske O."/>
            <person name="Meyerdierks A."/>
            <person name="Storesund J.E."/>
            <person name="Kallscheuer N."/>
            <person name="Luecker S."/>
            <person name="Lage O.M."/>
            <person name="Pohl T."/>
            <person name="Merkel B.J."/>
            <person name="Hornburger P."/>
            <person name="Mueller R.-W."/>
            <person name="Bruemmer F."/>
            <person name="Labrenz M."/>
            <person name="Spormann A.M."/>
            <person name="Op den Camp H."/>
            <person name="Overmann J."/>
            <person name="Amann R."/>
            <person name="Jetten M.S.M."/>
            <person name="Mascher T."/>
            <person name="Medema M.H."/>
            <person name="Devos D.P."/>
            <person name="Kaster A.-K."/>
            <person name="Ovreas L."/>
            <person name="Rohde M."/>
            <person name="Galperin M.Y."/>
            <person name="Jogler C."/>
        </authorList>
    </citation>
    <scope>NUCLEOTIDE SEQUENCE [LARGE SCALE GENOMIC DNA]</scope>
    <source>
        <strain evidence="3 4">Pla85_3_4</strain>
    </source>
</reference>
<dbReference type="InterPro" id="IPR035919">
    <property type="entry name" value="EAL_sf"/>
</dbReference>
<dbReference type="InterPro" id="IPR008984">
    <property type="entry name" value="SMAD_FHA_dom_sf"/>
</dbReference>
<dbReference type="CDD" id="cd01948">
    <property type="entry name" value="EAL"/>
    <property type="match status" value="1"/>
</dbReference>
<dbReference type="Gene3D" id="3.20.20.450">
    <property type="entry name" value="EAL domain"/>
    <property type="match status" value="1"/>
</dbReference>
<dbReference type="RefSeq" id="WP_231756581.1">
    <property type="nucleotide sequence ID" value="NZ_CP036433.1"/>
</dbReference>
<dbReference type="InterPro" id="IPR001633">
    <property type="entry name" value="EAL_dom"/>
</dbReference>
<dbReference type="CDD" id="cd00060">
    <property type="entry name" value="FHA"/>
    <property type="match status" value="1"/>
</dbReference>
<name>A0A518DRI5_9BACT</name>
<dbReference type="GO" id="GO:0071111">
    <property type="term" value="F:cyclic-guanylate-specific phosphodiesterase activity"/>
    <property type="evidence" value="ECO:0007669"/>
    <property type="project" value="UniProtKB-EC"/>
</dbReference>
<protein>
    <submittedName>
        <fullName evidence="3">Cyclic-di-GMP phosphodiesterase AdrB</fullName>
        <ecNumber evidence="3">3.1.4.52</ecNumber>
    </submittedName>
</protein>
<dbReference type="SUPFAM" id="SSF141868">
    <property type="entry name" value="EAL domain-like"/>
    <property type="match status" value="1"/>
</dbReference>
<proteinExistence type="predicted"/>
<evidence type="ECO:0000313" key="4">
    <source>
        <dbReference type="Proteomes" id="UP000317648"/>
    </source>
</evidence>
<dbReference type="EC" id="3.1.4.52" evidence="3"/>
<dbReference type="Pfam" id="PF00563">
    <property type="entry name" value="EAL"/>
    <property type="match status" value="1"/>
</dbReference>
<dbReference type="SMART" id="SM00240">
    <property type="entry name" value="FHA"/>
    <property type="match status" value="1"/>
</dbReference>
<evidence type="ECO:0000259" key="1">
    <source>
        <dbReference type="PROSITE" id="PS50006"/>
    </source>
</evidence>
<evidence type="ECO:0000313" key="3">
    <source>
        <dbReference type="EMBL" id="QDU94442.1"/>
    </source>
</evidence>
<dbReference type="InterPro" id="IPR000253">
    <property type="entry name" value="FHA_dom"/>
</dbReference>
<feature type="domain" description="EAL" evidence="2">
    <location>
        <begin position="122"/>
        <end position="363"/>
    </location>
</feature>
<evidence type="ECO:0000259" key="2">
    <source>
        <dbReference type="PROSITE" id="PS50883"/>
    </source>
</evidence>
<dbReference type="SMART" id="SM00052">
    <property type="entry name" value="EAL"/>
    <property type="match status" value="1"/>
</dbReference>
<dbReference type="SUPFAM" id="SSF49879">
    <property type="entry name" value="SMAD/FHA domain"/>
    <property type="match status" value="1"/>
</dbReference>
<sequence>MVGTMFAPLTAWTLSGRLREGESTRTEAVHAFPFRIGRRSELSLCLPCPSISNIHAEIIEKNGVLWVRDLRSTNGTFVNGVKIECEAPLAEGDILQFANLVFRLEKHSANNTIGTVCEEFCEQALAVLQFDKLMREKAVVPYFQPIVDPQTMETIGYEILGRSRLFGLQSPARMFNAASQLNLEAELSRMFRSEGIQASSVFSRPTHLFLNTHPIELSEPVQLLRSMREIRDLNQNIQITLEIHESAVTNPIMMREMRNALNEMNVGLAYDDFGAGQARLIELIEVPPDFLKFDMQLVQGISGASRERQRMIATFVEMVRDLGIVALAEGIEDADDQKICTEIGFELSQGYLFGKPAPAARYC</sequence>
<dbReference type="PANTHER" id="PTHR33121">
    <property type="entry name" value="CYCLIC DI-GMP PHOSPHODIESTERASE PDEF"/>
    <property type="match status" value="1"/>
</dbReference>
<dbReference type="PROSITE" id="PS50883">
    <property type="entry name" value="EAL"/>
    <property type="match status" value="1"/>
</dbReference>
<dbReference type="PROSITE" id="PS50006">
    <property type="entry name" value="FHA_DOMAIN"/>
    <property type="match status" value="1"/>
</dbReference>